<dbReference type="PANTHER" id="PTHR47019:SF1">
    <property type="entry name" value="LIPID II FLIPPASE MURJ"/>
    <property type="match status" value="1"/>
</dbReference>
<reference evidence="9" key="1">
    <citation type="journal article" date="2014" name="Front. Microbiol.">
        <title>High frequency of phylogenetically diverse reductive dehalogenase-homologous genes in deep subseafloor sedimentary metagenomes.</title>
        <authorList>
            <person name="Kawai M."/>
            <person name="Futagami T."/>
            <person name="Toyoda A."/>
            <person name="Takaki Y."/>
            <person name="Nishi S."/>
            <person name="Hori S."/>
            <person name="Arai W."/>
            <person name="Tsubouchi T."/>
            <person name="Morono Y."/>
            <person name="Uchiyama I."/>
            <person name="Ito T."/>
            <person name="Fujiyama A."/>
            <person name="Inagaki F."/>
            <person name="Takami H."/>
        </authorList>
    </citation>
    <scope>NUCLEOTIDE SEQUENCE</scope>
    <source>
        <strain evidence="9">Expedition CK06-06</strain>
    </source>
</reference>
<keyword evidence="6 8" id="KW-1133">Transmembrane helix</keyword>
<keyword evidence="2" id="KW-1003">Cell membrane</keyword>
<comment type="caution">
    <text evidence="9">The sequence shown here is derived from an EMBL/GenBank/DDBJ whole genome shotgun (WGS) entry which is preliminary data.</text>
</comment>
<dbReference type="GO" id="GO:0008360">
    <property type="term" value="P:regulation of cell shape"/>
    <property type="evidence" value="ECO:0007669"/>
    <property type="project" value="UniProtKB-KW"/>
</dbReference>
<protein>
    <recommendedName>
        <fullName evidence="10">Polysaccharide biosynthesis protein C-terminal domain-containing protein</fullName>
    </recommendedName>
</protein>
<keyword evidence="4" id="KW-0133">Cell shape</keyword>
<name>X1R9N5_9ZZZZ</name>
<feature type="transmembrane region" description="Helical" evidence="8">
    <location>
        <begin position="76"/>
        <end position="95"/>
    </location>
</feature>
<gene>
    <name evidence="9" type="ORF">S12H4_22643</name>
</gene>
<keyword evidence="3 8" id="KW-0812">Transmembrane</keyword>
<dbReference type="Pfam" id="PF03023">
    <property type="entry name" value="MurJ"/>
    <property type="match status" value="1"/>
</dbReference>
<organism evidence="9">
    <name type="scientific">marine sediment metagenome</name>
    <dbReference type="NCBI Taxonomy" id="412755"/>
    <lineage>
        <taxon>unclassified sequences</taxon>
        <taxon>metagenomes</taxon>
        <taxon>ecological metagenomes</taxon>
    </lineage>
</organism>
<dbReference type="InterPro" id="IPR051050">
    <property type="entry name" value="Lipid_II_flippase_MurJ/MviN"/>
</dbReference>
<keyword evidence="7 8" id="KW-0472">Membrane</keyword>
<evidence type="ECO:0000256" key="4">
    <source>
        <dbReference type="ARBA" id="ARBA00022960"/>
    </source>
</evidence>
<evidence type="ECO:0000256" key="2">
    <source>
        <dbReference type="ARBA" id="ARBA00022475"/>
    </source>
</evidence>
<evidence type="ECO:0008006" key="10">
    <source>
        <dbReference type="Google" id="ProtNLM"/>
    </source>
</evidence>
<evidence type="ECO:0000256" key="7">
    <source>
        <dbReference type="ARBA" id="ARBA00023136"/>
    </source>
</evidence>
<comment type="subcellular location">
    <subcellularLocation>
        <location evidence="1">Cell membrane</location>
        <topology evidence="1">Multi-pass membrane protein</topology>
    </subcellularLocation>
</comment>
<dbReference type="GO" id="GO:0015648">
    <property type="term" value="F:lipid-linked peptidoglycan transporter activity"/>
    <property type="evidence" value="ECO:0007669"/>
    <property type="project" value="TreeGrafter"/>
</dbReference>
<dbReference type="InterPro" id="IPR004268">
    <property type="entry name" value="MurJ"/>
</dbReference>
<dbReference type="EMBL" id="BARW01011849">
    <property type="protein sequence ID" value="GAI77442.1"/>
    <property type="molecule type" value="Genomic_DNA"/>
</dbReference>
<keyword evidence="5" id="KW-0573">Peptidoglycan synthesis</keyword>
<evidence type="ECO:0000256" key="8">
    <source>
        <dbReference type="SAM" id="Phobius"/>
    </source>
</evidence>
<evidence type="ECO:0000313" key="9">
    <source>
        <dbReference type="EMBL" id="GAI77442.1"/>
    </source>
</evidence>
<evidence type="ECO:0000256" key="6">
    <source>
        <dbReference type="ARBA" id="ARBA00022989"/>
    </source>
</evidence>
<dbReference type="GO" id="GO:0005886">
    <property type="term" value="C:plasma membrane"/>
    <property type="evidence" value="ECO:0007669"/>
    <property type="project" value="UniProtKB-SubCell"/>
</dbReference>
<feature type="transmembrane region" description="Helical" evidence="8">
    <location>
        <begin position="191"/>
        <end position="216"/>
    </location>
</feature>
<evidence type="ECO:0000256" key="3">
    <source>
        <dbReference type="ARBA" id="ARBA00022692"/>
    </source>
</evidence>
<sequence length="227" mass="24786">AWEIRTDAFKKIMMMMGPMILGLTVTQINTLADDLIAWWFSGSAEKGDVFLFMGNQITYPLRRGCVSHLNGAQRLYQLPLGVLGISLATAIFPVMSADAARRNFDALRKTISRGIQAAVFIAIPATAGLFLVARPLVSAMFEHGKFTAGDTEATALALLFYALGLSGFFIQQIVTRAFYSMHNSKAPMRSAMIAVLVNVILNLTLIWFMGVAGLAFSTAICSYLQVF</sequence>
<feature type="non-terminal residue" evidence="9">
    <location>
        <position position="1"/>
    </location>
</feature>
<dbReference type="GO" id="GO:0034204">
    <property type="term" value="P:lipid translocation"/>
    <property type="evidence" value="ECO:0007669"/>
    <property type="project" value="TreeGrafter"/>
</dbReference>
<feature type="transmembrane region" description="Helical" evidence="8">
    <location>
        <begin position="115"/>
        <end position="133"/>
    </location>
</feature>
<dbReference type="GO" id="GO:0009252">
    <property type="term" value="P:peptidoglycan biosynthetic process"/>
    <property type="evidence" value="ECO:0007669"/>
    <property type="project" value="UniProtKB-KW"/>
</dbReference>
<accession>X1R9N5</accession>
<feature type="transmembrane region" description="Helical" evidence="8">
    <location>
        <begin position="153"/>
        <end position="170"/>
    </location>
</feature>
<feature type="non-terminal residue" evidence="9">
    <location>
        <position position="227"/>
    </location>
</feature>
<evidence type="ECO:0000256" key="1">
    <source>
        <dbReference type="ARBA" id="ARBA00004651"/>
    </source>
</evidence>
<dbReference type="PANTHER" id="PTHR47019">
    <property type="entry name" value="LIPID II FLIPPASE MURJ"/>
    <property type="match status" value="1"/>
</dbReference>
<dbReference type="PRINTS" id="PR01806">
    <property type="entry name" value="VIRFACTRMVIN"/>
</dbReference>
<dbReference type="AlphaFoldDB" id="X1R9N5"/>
<proteinExistence type="predicted"/>
<evidence type="ECO:0000256" key="5">
    <source>
        <dbReference type="ARBA" id="ARBA00022984"/>
    </source>
</evidence>